<dbReference type="AlphaFoldDB" id="A0A2U2ACF7"/>
<proteinExistence type="predicted"/>
<accession>A0A2U2ACF7</accession>
<sequence length="247" mass="27705">MSLAFGQTERSARIMPITSDYIGQGYCSYLFKVDNGGSGSEFKNLKLSLNAKDMFGQIIDQQKLEIEGFGDSNATSTTFGLLETECIDALHEFEIVDAQERQPDGRWLQLPLYLFSVDNPKLPRMTIKTAPGADLIHRNFIGTWVTDKSLCSNPEILDDSQYILTISGDTVRLNGWMFTYTESFPGLNAGDNEDFNTPEAFGGIAEFFQFAPDYSQTYGKRETSYHLNKGKLTINDGDLSFVSCQRR</sequence>
<comment type="caution">
    <text evidence="1">The sequence shown here is derived from an EMBL/GenBank/DDBJ whole genome shotgun (WGS) entry which is preliminary data.</text>
</comment>
<name>A0A2U2ACF7_9GAMM</name>
<gene>
    <name evidence="1" type="ORF">DC083_08465</name>
</gene>
<protein>
    <submittedName>
        <fullName evidence="1">Uncharacterized protein</fullName>
    </submittedName>
</protein>
<dbReference type="EMBL" id="QEWQ01000006">
    <property type="protein sequence ID" value="PWD80345.1"/>
    <property type="molecule type" value="Genomic_DNA"/>
</dbReference>
<evidence type="ECO:0000313" key="2">
    <source>
        <dbReference type="Proteomes" id="UP000245020"/>
    </source>
</evidence>
<dbReference type="Proteomes" id="UP000245020">
    <property type="component" value="Unassembled WGS sequence"/>
</dbReference>
<dbReference type="Pfam" id="PF18673">
    <property type="entry name" value="IrmA"/>
    <property type="match status" value="1"/>
</dbReference>
<organism evidence="1 2">
    <name type="scientific">Ignatzschineria ureiclastica</name>
    <dbReference type="NCBI Taxonomy" id="472582"/>
    <lineage>
        <taxon>Bacteria</taxon>
        <taxon>Pseudomonadati</taxon>
        <taxon>Pseudomonadota</taxon>
        <taxon>Gammaproteobacteria</taxon>
        <taxon>Cardiobacteriales</taxon>
        <taxon>Ignatzschineriaceae</taxon>
        <taxon>Ignatzschineria</taxon>
    </lineage>
</organism>
<reference evidence="2" key="1">
    <citation type="submission" date="2018-05" db="EMBL/GenBank/DDBJ databases">
        <title>Ignatzschineria dubaiensis sp. nov., isolated from necrotic foot tissues of dromedaries (Camelus dromedarius) and associated maggots in Dubai, United Arab Emirates.</title>
        <authorList>
            <person name="Tsang C.C."/>
            <person name="Tang J.Y.M."/>
            <person name="Fong J.Y.H."/>
            <person name="Kinne J."/>
            <person name="Lee H.H."/>
            <person name="Joseph M."/>
            <person name="Jose S."/>
            <person name="Schuster R.K."/>
            <person name="Tang Y."/>
            <person name="Sivakumar S."/>
            <person name="Chen J.H.K."/>
            <person name="Teng J.L.L."/>
            <person name="Lau S.K.P."/>
            <person name="Wernery U."/>
            <person name="Woo P.C.Y."/>
        </authorList>
    </citation>
    <scope>NUCLEOTIDE SEQUENCE [LARGE SCALE GENOMIC DNA]</scope>
    <source>
        <strain evidence="2">KCTC 22644</strain>
    </source>
</reference>
<evidence type="ECO:0000313" key="1">
    <source>
        <dbReference type="EMBL" id="PWD80345.1"/>
    </source>
</evidence>
<dbReference type="InterPro" id="IPR040755">
    <property type="entry name" value="IrmA"/>
</dbReference>
<keyword evidence="2" id="KW-1185">Reference proteome</keyword>